<proteinExistence type="predicted"/>
<evidence type="ECO:0000313" key="2">
    <source>
        <dbReference type="EMBL" id="RCL85033.1"/>
    </source>
</evidence>
<name>A0A368EM28_9PROT</name>
<feature type="region of interest" description="Disordered" evidence="1">
    <location>
        <begin position="38"/>
        <end position="74"/>
    </location>
</feature>
<feature type="compositionally biased region" description="Acidic residues" evidence="1">
    <location>
        <begin position="53"/>
        <end position="62"/>
    </location>
</feature>
<sequence length="74" mass="7793">MLKLLTPFVIVFLMMGLVNTPSQNGYATPSNLEMSSGSLMLAGHCNGDHGDDDHGDEEDAGEGESSNAGTTYRS</sequence>
<evidence type="ECO:0000313" key="3">
    <source>
        <dbReference type="Proteomes" id="UP000252289"/>
    </source>
</evidence>
<evidence type="ECO:0000256" key="1">
    <source>
        <dbReference type="SAM" id="MobiDB-lite"/>
    </source>
</evidence>
<dbReference type="EMBL" id="QOQK01000005">
    <property type="protein sequence ID" value="RCL85033.1"/>
    <property type="molecule type" value="Genomic_DNA"/>
</dbReference>
<dbReference type="AlphaFoldDB" id="A0A368EM28"/>
<protein>
    <submittedName>
        <fullName evidence="2">Uncharacterized protein</fullName>
    </submittedName>
</protein>
<feature type="compositionally biased region" description="Low complexity" evidence="1">
    <location>
        <begin position="63"/>
        <end position="74"/>
    </location>
</feature>
<comment type="caution">
    <text evidence="2">The sequence shown here is derived from an EMBL/GenBank/DDBJ whole genome shotgun (WGS) entry which is preliminary data.</text>
</comment>
<accession>A0A368EM28</accession>
<gene>
    <name evidence="2" type="ORF">DBW64_01960</name>
</gene>
<reference evidence="2 3" key="1">
    <citation type="journal article" date="2018" name="Microbiome">
        <title>Fine metagenomic profile of the Mediterranean stratified and mixed water columns revealed by assembly and recruitment.</title>
        <authorList>
            <person name="Haro-Moreno J.M."/>
            <person name="Lopez-Perez M."/>
            <person name="De La Torre J.R."/>
            <person name="Picazo A."/>
            <person name="Camacho A."/>
            <person name="Rodriguez-Valera F."/>
        </authorList>
    </citation>
    <scope>NUCLEOTIDE SEQUENCE [LARGE SCALE GENOMIC DNA]</scope>
    <source>
        <strain evidence="2">MED-G50</strain>
    </source>
</reference>
<dbReference type="Proteomes" id="UP000252289">
    <property type="component" value="Unassembled WGS sequence"/>
</dbReference>
<organism evidence="2 3">
    <name type="scientific">PS1 clade bacterium</name>
    <dbReference type="NCBI Taxonomy" id="2175152"/>
    <lineage>
        <taxon>Bacteria</taxon>
        <taxon>Pseudomonadati</taxon>
        <taxon>Pseudomonadota</taxon>
        <taxon>Alphaproteobacteria</taxon>
        <taxon>PS1 clade</taxon>
    </lineage>
</organism>